<dbReference type="PROSITE" id="PS50943">
    <property type="entry name" value="HTH_CROC1"/>
    <property type="match status" value="1"/>
</dbReference>
<gene>
    <name evidence="6" type="ORF">ENV14_03180</name>
</gene>
<dbReference type="InterPro" id="IPR001387">
    <property type="entry name" value="Cro/C1-type_HTH"/>
</dbReference>
<name>A0A7C4BBM2_9CREN</name>
<dbReference type="CDD" id="cd00093">
    <property type="entry name" value="HTH_XRE"/>
    <property type="match status" value="1"/>
</dbReference>
<evidence type="ECO:0000256" key="3">
    <source>
        <dbReference type="ARBA" id="ARBA00023163"/>
    </source>
</evidence>
<proteinExistence type="inferred from homology"/>
<keyword evidence="1 4" id="KW-0805">Transcription regulation</keyword>
<dbReference type="GO" id="GO:0003677">
    <property type="term" value="F:DNA binding"/>
    <property type="evidence" value="ECO:0007669"/>
    <property type="project" value="UniProtKB-KW"/>
</dbReference>
<dbReference type="InterPro" id="IPR059051">
    <property type="entry name" value="MTH_967_PDDEXK"/>
</dbReference>
<dbReference type="HAMAP" id="MF_00584">
    <property type="entry name" value="HTH_type_cro_C1"/>
    <property type="match status" value="1"/>
</dbReference>
<dbReference type="InterPro" id="IPR010982">
    <property type="entry name" value="Lambda_DNA-bd_dom_sf"/>
</dbReference>
<protein>
    <recommendedName>
        <fullName evidence="4">Putative HTH-type transcriptional regulatory protein ENV14_03180</fullName>
    </recommendedName>
</protein>
<evidence type="ECO:0000256" key="1">
    <source>
        <dbReference type="ARBA" id="ARBA00023015"/>
    </source>
</evidence>
<dbReference type="Pfam" id="PF01381">
    <property type="entry name" value="HTH_3"/>
    <property type="match status" value="1"/>
</dbReference>
<feature type="domain" description="HTH cro/C1-type" evidence="5">
    <location>
        <begin position="138"/>
        <end position="192"/>
    </location>
</feature>
<dbReference type="Pfam" id="PF26553">
    <property type="entry name" value="PDDEXK_19"/>
    <property type="match status" value="1"/>
</dbReference>
<dbReference type="InterPro" id="IPR020886">
    <property type="entry name" value="MTH_967-like"/>
</dbReference>
<evidence type="ECO:0000256" key="2">
    <source>
        <dbReference type="ARBA" id="ARBA00023125"/>
    </source>
</evidence>
<organism evidence="6">
    <name type="scientific">Ignisphaera aggregans</name>
    <dbReference type="NCBI Taxonomy" id="334771"/>
    <lineage>
        <taxon>Archaea</taxon>
        <taxon>Thermoproteota</taxon>
        <taxon>Thermoprotei</taxon>
        <taxon>Desulfurococcales</taxon>
        <taxon>Desulfurococcaceae</taxon>
        <taxon>Ignisphaera</taxon>
    </lineage>
</organism>
<accession>A0A7C4BBM2</accession>
<evidence type="ECO:0000256" key="4">
    <source>
        <dbReference type="HAMAP-Rule" id="MF_00584"/>
    </source>
</evidence>
<keyword evidence="2 4" id="KW-0238">DNA-binding</keyword>
<comment type="caution">
    <text evidence="6">The sequence shown here is derived from an EMBL/GenBank/DDBJ whole genome shotgun (WGS) entry which is preliminary data.</text>
</comment>
<reference evidence="6" key="1">
    <citation type="journal article" date="2020" name="mSystems">
        <title>Genome- and Community-Level Interaction Insights into Carbon Utilization and Element Cycling Functions of Hydrothermarchaeota in Hydrothermal Sediment.</title>
        <authorList>
            <person name="Zhou Z."/>
            <person name="Liu Y."/>
            <person name="Xu W."/>
            <person name="Pan J."/>
            <person name="Luo Z.H."/>
            <person name="Li M."/>
        </authorList>
    </citation>
    <scope>NUCLEOTIDE SEQUENCE [LARGE SCALE GENOMIC DNA]</scope>
    <source>
        <strain evidence="6">SpSt-732</strain>
    </source>
</reference>
<dbReference type="SMART" id="SM00530">
    <property type="entry name" value="HTH_XRE"/>
    <property type="match status" value="1"/>
</dbReference>
<dbReference type="SUPFAM" id="SSF47413">
    <property type="entry name" value="lambda repressor-like DNA-binding domains"/>
    <property type="match status" value="1"/>
</dbReference>
<dbReference type="GO" id="GO:0003700">
    <property type="term" value="F:DNA-binding transcription factor activity"/>
    <property type="evidence" value="ECO:0007669"/>
    <property type="project" value="UniProtKB-UniRule"/>
</dbReference>
<evidence type="ECO:0000259" key="5">
    <source>
        <dbReference type="PROSITE" id="PS50943"/>
    </source>
</evidence>
<dbReference type="EMBL" id="DTFF01000024">
    <property type="protein sequence ID" value="HGI87379.1"/>
    <property type="molecule type" value="Genomic_DNA"/>
</dbReference>
<evidence type="ECO:0000313" key="6">
    <source>
        <dbReference type="EMBL" id="HGI87379.1"/>
    </source>
</evidence>
<dbReference type="AlphaFoldDB" id="A0A7C4BBM2"/>
<sequence>MSSRLSIHGNPNETLIDDLVKGGNVKILQGVRYPPEERAVDYVVEYKNKKALVKFTKALSSRSKIYQELKKLSEELKVNSLIVTDKFNDRELLYDIIYLRSRIGILSRVTLKHYINDEKIFVYEYNGMFYVKIDGRKLKELREKKGYRIRELASMVGISAKTLREYERENIDMSIEKAYRFLEVLGREFEDVVREVDIFSDRIAQKDEEHRASVFRKMSSKLGIDKRYKIVEKFKEYGLGVTVYNAIPSDAILSDAQTKFFISYLGEDLKDDEMEIKCEENYLFAKIFEGKPIVIADEDIDHSVLSRAEEYGITKRITDLEDLAKEIIKEIRR</sequence>
<dbReference type="Gene3D" id="1.10.260.40">
    <property type="entry name" value="lambda repressor-like DNA-binding domains"/>
    <property type="match status" value="1"/>
</dbReference>
<keyword evidence="3 4" id="KW-0804">Transcription</keyword>